<dbReference type="EMBL" id="CALNXJ010000048">
    <property type="protein sequence ID" value="CAH3150911.1"/>
    <property type="molecule type" value="Genomic_DNA"/>
</dbReference>
<evidence type="ECO:0000313" key="1">
    <source>
        <dbReference type="EMBL" id="CAH3150911.1"/>
    </source>
</evidence>
<organism evidence="1 2">
    <name type="scientific">Pocillopora meandrina</name>
    <dbReference type="NCBI Taxonomy" id="46732"/>
    <lineage>
        <taxon>Eukaryota</taxon>
        <taxon>Metazoa</taxon>
        <taxon>Cnidaria</taxon>
        <taxon>Anthozoa</taxon>
        <taxon>Hexacorallia</taxon>
        <taxon>Scleractinia</taxon>
        <taxon>Astrocoeniina</taxon>
        <taxon>Pocilloporidae</taxon>
        <taxon>Pocillopora</taxon>
    </lineage>
</organism>
<dbReference type="InterPro" id="IPR019322">
    <property type="entry name" value="TIMM29"/>
</dbReference>
<name>A0AAU9XL64_9CNID</name>
<dbReference type="Pfam" id="PF10171">
    <property type="entry name" value="Tim29"/>
    <property type="match status" value="1"/>
</dbReference>
<dbReference type="GO" id="GO:0045039">
    <property type="term" value="P:protein insertion into mitochondrial inner membrane"/>
    <property type="evidence" value="ECO:0007669"/>
    <property type="project" value="TreeGrafter"/>
</dbReference>
<dbReference type="PANTHER" id="PTHR21435">
    <property type="entry name" value="MITOCHONDRIAL IMPORT INNER MEMBRANE TRANSLOCASE SUBUNIT TIM29"/>
    <property type="match status" value="1"/>
</dbReference>
<dbReference type="Proteomes" id="UP001159428">
    <property type="component" value="Unassembled WGS sequence"/>
</dbReference>
<evidence type="ECO:0000313" key="2">
    <source>
        <dbReference type="Proteomes" id="UP001159428"/>
    </source>
</evidence>
<proteinExistence type="predicted"/>
<accession>A0AAU9XL64</accession>
<keyword evidence="2" id="KW-1185">Reference proteome</keyword>
<evidence type="ECO:0008006" key="3">
    <source>
        <dbReference type="Google" id="ProtNLM"/>
    </source>
</evidence>
<reference evidence="1 2" key="1">
    <citation type="submission" date="2022-05" db="EMBL/GenBank/DDBJ databases">
        <authorList>
            <consortium name="Genoscope - CEA"/>
            <person name="William W."/>
        </authorList>
    </citation>
    <scope>NUCLEOTIDE SEQUENCE [LARGE SCALE GENOMIC DNA]</scope>
</reference>
<dbReference type="AlphaFoldDB" id="A0AAU9XL64"/>
<sequence length="206" mass="24294">MRLRRGVNKMAARLRSAFRNVNRINNMFLPQFENLKQRKLGRSAYNVFTDYKLVFKELYQNMKAKPFRSACTLASLGGLYYIYEQNPDVNSYEDAVLECSNELLQISHLIRNPNSDSYVQNILKYRNQERLQIQTFGFLSLVYVTEFGPGCDLYEKHCEYVQPRWKTFPERVIDVGILGHWFFLERAMKDYDVNEAELANCPPDTE</sequence>
<gene>
    <name evidence="1" type="ORF">PMEA_00025007</name>
</gene>
<protein>
    <recommendedName>
        <fullName evidence="3">Mitochondrial import inner membrane translocase subunit Tim29</fullName>
    </recommendedName>
</protein>
<dbReference type="GO" id="GO:0042721">
    <property type="term" value="C:TIM22 mitochondrial import inner membrane insertion complex"/>
    <property type="evidence" value="ECO:0007669"/>
    <property type="project" value="InterPro"/>
</dbReference>
<comment type="caution">
    <text evidence="1">The sequence shown here is derived from an EMBL/GenBank/DDBJ whole genome shotgun (WGS) entry which is preliminary data.</text>
</comment>
<dbReference type="PANTHER" id="PTHR21435:SF1">
    <property type="entry name" value="MITOCHONDRIAL IMPORT INNER MEMBRANE TRANSLOCASE SUBUNIT TIM29"/>
    <property type="match status" value="1"/>
</dbReference>